<dbReference type="SUPFAM" id="SSF110296">
    <property type="entry name" value="Oligoxyloglucan reducing end-specific cellobiohydrolase"/>
    <property type="match status" value="1"/>
</dbReference>
<feature type="transmembrane region" description="Helical" evidence="5">
    <location>
        <begin position="751"/>
        <end position="771"/>
    </location>
</feature>
<dbReference type="GO" id="GO:0016050">
    <property type="term" value="P:vesicle organization"/>
    <property type="evidence" value="ECO:0007669"/>
    <property type="project" value="TreeGrafter"/>
</dbReference>
<dbReference type="InterPro" id="IPR031778">
    <property type="entry name" value="Sortilin_N"/>
</dbReference>
<dbReference type="GO" id="GO:0006895">
    <property type="term" value="P:Golgi to endosome transport"/>
    <property type="evidence" value="ECO:0007669"/>
    <property type="project" value="TreeGrafter"/>
</dbReference>
<dbReference type="EMBL" id="CAHIKZ030003842">
    <property type="protein sequence ID" value="CAE1304582.1"/>
    <property type="molecule type" value="Genomic_DNA"/>
</dbReference>
<organism evidence="7 8">
    <name type="scientific">Acanthosepion pharaonis</name>
    <name type="common">Pharaoh cuttlefish</name>
    <name type="synonym">Sepia pharaonis</name>
    <dbReference type="NCBI Taxonomy" id="158019"/>
    <lineage>
        <taxon>Eukaryota</taxon>
        <taxon>Metazoa</taxon>
        <taxon>Spiralia</taxon>
        <taxon>Lophotrochozoa</taxon>
        <taxon>Mollusca</taxon>
        <taxon>Cephalopoda</taxon>
        <taxon>Coleoidea</taxon>
        <taxon>Decapodiformes</taxon>
        <taxon>Sepiida</taxon>
        <taxon>Sepiina</taxon>
        <taxon>Sepiidae</taxon>
        <taxon>Acanthosepion</taxon>
    </lineage>
</organism>
<dbReference type="GO" id="GO:0005829">
    <property type="term" value="C:cytosol"/>
    <property type="evidence" value="ECO:0007669"/>
    <property type="project" value="GOC"/>
</dbReference>
<dbReference type="InterPro" id="IPR050310">
    <property type="entry name" value="VPS10-sortilin"/>
</dbReference>
<evidence type="ECO:0000313" key="7">
    <source>
        <dbReference type="EMBL" id="CAE1304582.1"/>
    </source>
</evidence>
<keyword evidence="5" id="KW-0812">Transmembrane</keyword>
<dbReference type="InterPro" id="IPR015943">
    <property type="entry name" value="WD40/YVTN_repeat-like_dom_sf"/>
</dbReference>
<keyword evidence="5" id="KW-1133">Transmembrane helix</keyword>
<dbReference type="Gene3D" id="3.30.60.270">
    <property type="match status" value="1"/>
</dbReference>
<dbReference type="GO" id="GO:0005794">
    <property type="term" value="C:Golgi apparatus"/>
    <property type="evidence" value="ECO:0007669"/>
    <property type="project" value="TreeGrafter"/>
</dbReference>
<dbReference type="AlphaFoldDB" id="A0A812DIQ8"/>
<dbReference type="Gene3D" id="2.130.10.10">
    <property type="entry name" value="YVTN repeat-like/Quinoprotein amine dehydrogenase"/>
    <property type="match status" value="1"/>
</dbReference>
<dbReference type="PANTHER" id="PTHR12106:SF23">
    <property type="entry name" value="SORTILIN"/>
    <property type="match status" value="1"/>
</dbReference>
<comment type="caution">
    <text evidence="7">The sequence shown here is derived from an EMBL/GenBank/DDBJ whole genome shotgun (WGS) entry which is preliminary data.</text>
</comment>
<dbReference type="CDD" id="cd15482">
    <property type="entry name" value="Sialidase_non-viral"/>
    <property type="match status" value="1"/>
</dbReference>
<dbReference type="PANTHER" id="PTHR12106">
    <property type="entry name" value="SORTILIN RELATED"/>
    <property type="match status" value="1"/>
</dbReference>
<reference evidence="7" key="1">
    <citation type="submission" date="2021-01" db="EMBL/GenBank/DDBJ databases">
        <authorList>
            <person name="Li R."/>
            <person name="Bekaert M."/>
        </authorList>
    </citation>
    <scope>NUCLEOTIDE SEQUENCE</scope>
    <source>
        <strain evidence="7">Farmed</strain>
    </source>
</reference>
<feature type="domain" description="VPS10" evidence="6">
    <location>
        <begin position="123"/>
        <end position="731"/>
    </location>
</feature>
<proteinExistence type="predicted"/>
<evidence type="ECO:0000256" key="2">
    <source>
        <dbReference type="ARBA" id="ARBA00022737"/>
    </source>
</evidence>
<dbReference type="GO" id="GO:0016020">
    <property type="term" value="C:membrane"/>
    <property type="evidence" value="ECO:0007669"/>
    <property type="project" value="UniProtKB-SubCell"/>
</dbReference>
<dbReference type="Pfam" id="PF15901">
    <property type="entry name" value="Sortilin_C"/>
    <property type="match status" value="1"/>
</dbReference>
<name>A0A812DIQ8_ACAPH</name>
<evidence type="ECO:0000259" key="6">
    <source>
        <dbReference type="SMART" id="SM00602"/>
    </source>
</evidence>
<dbReference type="GO" id="GO:0006897">
    <property type="term" value="P:endocytosis"/>
    <property type="evidence" value="ECO:0007669"/>
    <property type="project" value="TreeGrafter"/>
</dbReference>
<sequence length="845" mass="96217">MAPSSVLQRTGWIITWSLMAFFVLLVAATELNDDVSSSLVARLEKRELVEGSHFWPEPSKRRKRDTSATTSEEIAICKKQGETFLTDLKNGQGIDKEYVFQNETNHSILLTWAGNGIILVGTTTEIPGYAHSSNLYISTDYGKTFQKINKVIEDHMIKKGNGLQRHRFNKKKVYIVTYCRPHSCFFLTNDGGHHFSKSVLDFDLDSALTFHQKEEYILTLSQKEKTLHVTQDGGMSWKKIGSRIYSYYWSTSDKDPPYTIYAAFETTFANTNYRGGVYTLKKTSGTYETWTFLLEKVVSFGIQGNFMYASTLTKDGSERKMQISSDGGKTWNEAQLETITHDRFFSILDMSEGLVFMHVDDPGDTGHGTLYTSGQDGIIYSESLKRHLYPSYVDFTDFYKVESIRGVYLASKIQQDQSISTVITFDRGGIWQEIQPPVDVPCKEPSKGCFLQVHNVYSRRRGIYVDVPLSVPSAVGLILVHGHVANALQITPPDVFVTSDGGYTWRKALSGPHHYQIADSGGLLAAIPAVKNPKIIKFSTDEGRCWHEYKFTDDNITYTGLLTEPGSHSMSVSIWGYRDEDRSWKVYVIDFRNVITEQCDQSQYKPWLAHSARWKNTEDTKGCLLGTKTIFYRLAIDSWCYNGYNHKNKEISTTCKCTRADYECDYGYEIDSVTNRCQKSSKKSKEIDICIRGHEEKIISEGYRKIPGDNCSNDDPTSFHADTKRINLGKICHSRIVVFNMPISQKTANQIIGVILVLVVILVIIMSTFLVHKLCLLRRHKVVYRYSLLSQTEEDIDSQLESALNIQKPVYDECSDDESLGYANLAKKKMNRYRKFDDSDDDMLE</sequence>
<dbReference type="Pfam" id="PF15902">
    <property type="entry name" value="Sortilin-Vps10"/>
    <property type="match status" value="1"/>
</dbReference>
<keyword evidence="4" id="KW-0325">Glycoprotein</keyword>
<evidence type="ECO:0000313" key="8">
    <source>
        <dbReference type="Proteomes" id="UP000597762"/>
    </source>
</evidence>
<comment type="subcellular location">
    <subcellularLocation>
        <location evidence="1">Membrane</location>
    </subcellularLocation>
</comment>
<keyword evidence="3 5" id="KW-0472">Membrane</keyword>
<keyword evidence="2" id="KW-0677">Repeat</keyword>
<accession>A0A812DIQ8</accession>
<evidence type="ECO:0000256" key="3">
    <source>
        <dbReference type="ARBA" id="ARBA00023136"/>
    </source>
</evidence>
<dbReference type="SMART" id="SM00602">
    <property type="entry name" value="VPS10"/>
    <property type="match status" value="1"/>
</dbReference>
<dbReference type="InterPro" id="IPR031777">
    <property type="entry name" value="Sortilin_C"/>
</dbReference>
<evidence type="ECO:0000256" key="5">
    <source>
        <dbReference type="SAM" id="Phobius"/>
    </source>
</evidence>
<keyword evidence="8" id="KW-1185">Reference proteome</keyword>
<evidence type="ECO:0000256" key="4">
    <source>
        <dbReference type="ARBA" id="ARBA00023180"/>
    </source>
</evidence>
<feature type="transmembrane region" description="Helical" evidence="5">
    <location>
        <begin position="12"/>
        <end position="29"/>
    </location>
</feature>
<protein>
    <submittedName>
        <fullName evidence="7">SORT1</fullName>
    </submittedName>
</protein>
<dbReference type="Proteomes" id="UP000597762">
    <property type="component" value="Unassembled WGS sequence"/>
</dbReference>
<dbReference type="Gene3D" id="2.10.70.80">
    <property type="match status" value="1"/>
</dbReference>
<evidence type="ECO:0000256" key="1">
    <source>
        <dbReference type="ARBA" id="ARBA00004370"/>
    </source>
</evidence>
<dbReference type="OrthoDB" id="443634at2759"/>
<dbReference type="InterPro" id="IPR006581">
    <property type="entry name" value="VPS10"/>
</dbReference>
<gene>
    <name evidence="7" type="ORF">SPHA_57178</name>
</gene>